<evidence type="ECO:0000256" key="1">
    <source>
        <dbReference type="ARBA" id="ARBA00001668"/>
    </source>
</evidence>
<comment type="subunit">
    <text evidence="4">Monomer.</text>
</comment>
<evidence type="ECO:0000256" key="3">
    <source>
        <dbReference type="ARBA" id="ARBA00009409"/>
    </source>
</evidence>
<evidence type="ECO:0000256" key="15">
    <source>
        <dbReference type="ARBA" id="ARBA00044632"/>
    </source>
</evidence>
<evidence type="ECO:0000256" key="12">
    <source>
        <dbReference type="ARBA" id="ARBA00023239"/>
    </source>
</evidence>
<evidence type="ECO:0000256" key="5">
    <source>
        <dbReference type="ARBA" id="ARBA00022723"/>
    </source>
</evidence>
<keyword evidence="10" id="KW-0238">DNA-binding</keyword>
<dbReference type="InterPro" id="IPR035937">
    <property type="entry name" value="FPG_N"/>
</dbReference>
<name>A0A6J6X5V2_9ZZZZ</name>
<comment type="cofactor">
    <cofactor evidence="2">
        <name>Zn(2+)</name>
        <dbReference type="ChEBI" id="CHEBI:29105"/>
    </cofactor>
</comment>
<comment type="similarity">
    <text evidence="3">Belongs to the FPG family.</text>
</comment>
<dbReference type="PANTHER" id="PTHR22993:SF9">
    <property type="entry name" value="FORMAMIDOPYRIMIDINE-DNA GLYCOSYLASE"/>
    <property type="match status" value="1"/>
</dbReference>
<dbReference type="GO" id="GO:0034039">
    <property type="term" value="F:8-oxo-7,8-dihydroguanine DNA N-glycosylase activity"/>
    <property type="evidence" value="ECO:0007669"/>
    <property type="project" value="TreeGrafter"/>
</dbReference>
<keyword evidence="11" id="KW-0234">DNA repair</keyword>
<evidence type="ECO:0000256" key="6">
    <source>
        <dbReference type="ARBA" id="ARBA00022763"/>
    </source>
</evidence>
<dbReference type="Pfam" id="PF06831">
    <property type="entry name" value="H2TH"/>
    <property type="match status" value="1"/>
</dbReference>
<keyword evidence="6" id="KW-0227">DNA damage</keyword>
<evidence type="ECO:0000256" key="8">
    <source>
        <dbReference type="ARBA" id="ARBA00022801"/>
    </source>
</evidence>
<dbReference type="SUPFAM" id="SSF57716">
    <property type="entry name" value="Glucocorticoid receptor-like (DNA-binding domain)"/>
    <property type="match status" value="1"/>
</dbReference>
<keyword evidence="5" id="KW-0479">Metal-binding</keyword>
<keyword evidence="8" id="KW-0378">Hydrolase</keyword>
<dbReference type="InterPro" id="IPR000214">
    <property type="entry name" value="Znf_DNA_glyclase/AP_lyase"/>
</dbReference>
<evidence type="ECO:0000259" key="16">
    <source>
        <dbReference type="PROSITE" id="PS51066"/>
    </source>
</evidence>
<dbReference type="AlphaFoldDB" id="A0A6J6X5V2"/>
<gene>
    <name evidence="18" type="ORF">UFOPK2982_00588</name>
</gene>
<dbReference type="InterPro" id="IPR010663">
    <property type="entry name" value="Znf_FPG/IleRS"/>
</dbReference>
<evidence type="ECO:0000256" key="11">
    <source>
        <dbReference type="ARBA" id="ARBA00023204"/>
    </source>
</evidence>
<dbReference type="Gene3D" id="3.20.190.10">
    <property type="entry name" value="MutM-like, N-terminal"/>
    <property type="match status" value="1"/>
</dbReference>
<dbReference type="NCBIfam" id="TIGR00577">
    <property type="entry name" value="fpg"/>
    <property type="match status" value="1"/>
</dbReference>
<reference evidence="18" key="1">
    <citation type="submission" date="2020-05" db="EMBL/GenBank/DDBJ databases">
        <authorList>
            <person name="Chiriac C."/>
            <person name="Salcher M."/>
            <person name="Ghai R."/>
            <person name="Kavagutti S V."/>
        </authorList>
    </citation>
    <scope>NUCLEOTIDE SEQUENCE</scope>
</reference>
<keyword evidence="14" id="KW-0326">Glycosidase</keyword>
<dbReference type="SMART" id="SM00898">
    <property type="entry name" value="Fapy_DNA_glyco"/>
    <property type="match status" value="1"/>
</dbReference>
<dbReference type="SMART" id="SM01232">
    <property type="entry name" value="H2TH"/>
    <property type="match status" value="1"/>
</dbReference>
<dbReference type="Gene3D" id="1.10.8.50">
    <property type="match status" value="1"/>
</dbReference>
<dbReference type="GO" id="GO:0003684">
    <property type="term" value="F:damaged DNA binding"/>
    <property type="evidence" value="ECO:0007669"/>
    <property type="project" value="InterPro"/>
</dbReference>
<keyword evidence="9" id="KW-0862">Zinc</keyword>
<dbReference type="InterPro" id="IPR015887">
    <property type="entry name" value="DNA_glyclase_Znf_dom_DNA_BS"/>
</dbReference>
<dbReference type="GO" id="GO:0008270">
    <property type="term" value="F:zinc ion binding"/>
    <property type="evidence" value="ECO:0007669"/>
    <property type="project" value="UniProtKB-KW"/>
</dbReference>
<dbReference type="Pfam" id="PF01149">
    <property type="entry name" value="Fapy_DNA_glyco"/>
    <property type="match status" value="1"/>
</dbReference>
<dbReference type="PROSITE" id="PS01242">
    <property type="entry name" value="ZF_FPG_1"/>
    <property type="match status" value="1"/>
</dbReference>
<evidence type="ECO:0000259" key="17">
    <source>
        <dbReference type="PROSITE" id="PS51068"/>
    </source>
</evidence>
<protein>
    <submittedName>
        <fullName evidence="18">Unannotated protein</fullName>
    </submittedName>
</protein>
<evidence type="ECO:0000256" key="9">
    <source>
        <dbReference type="ARBA" id="ARBA00022833"/>
    </source>
</evidence>
<evidence type="ECO:0000256" key="2">
    <source>
        <dbReference type="ARBA" id="ARBA00001947"/>
    </source>
</evidence>
<dbReference type="PANTHER" id="PTHR22993">
    <property type="entry name" value="FORMAMIDOPYRIMIDINE-DNA GLYCOSYLASE"/>
    <property type="match status" value="1"/>
</dbReference>
<evidence type="ECO:0000256" key="14">
    <source>
        <dbReference type="ARBA" id="ARBA00023295"/>
    </source>
</evidence>
<dbReference type="GO" id="GO:0006284">
    <property type="term" value="P:base-excision repair"/>
    <property type="evidence" value="ECO:0007669"/>
    <property type="project" value="InterPro"/>
</dbReference>
<dbReference type="InterPro" id="IPR010979">
    <property type="entry name" value="Ribosomal_uS13-like_H2TH"/>
</dbReference>
<dbReference type="EMBL" id="CAFAAE010000071">
    <property type="protein sequence ID" value="CAB4791183.1"/>
    <property type="molecule type" value="Genomic_DNA"/>
</dbReference>
<evidence type="ECO:0000256" key="4">
    <source>
        <dbReference type="ARBA" id="ARBA00011245"/>
    </source>
</evidence>
<dbReference type="NCBIfam" id="NF002211">
    <property type="entry name" value="PRK01103.1"/>
    <property type="match status" value="1"/>
</dbReference>
<evidence type="ECO:0000256" key="13">
    <source>
        <dbReference type="ARBA" id="ARBA00023268"/>
    </source>
</evidence>
<dbReference type="CDD" id="cd08966">
    <property type="entry name" value="EcFpg-like_N"/>
    <property type="match status" value="1"/>
</dbReference>
<dbReference type="SUPFAM" id="SSF46946">
    <property type="entry name" value="S13-like H2TH domain"/>
    <property type="match status" value="1"/>
</dbReference>
<dbReference type="HAMAP" id="MF_00103">
    <property type="entry name" value="Fapy_DNA_glycosyl"/>
    <property type="match status" value="1"/>
</dbReference>
<keyword evidence="12" id="KW-0456">Lyase</keyword>
<feature type="domain" description="Formamidopyrimidine-DNA glycosylase catalytic" evidence="17">
    <location>
        <begin position="2"/>
        <end position="115"/>
    </location>
</feature>
<keyword evidence="13" id="KW-0511">Multifunctional enzyme</keyword>
<evidence type="ECO:0000256" key="10">
    <source>
        <dbReference type="ARBA" id="ARBA00023125"/>
    </source>
</evidence>
<dbReference type="InterPro" id="IPR020629">
    <property type="entry name" value="FPG_Glyclase"/>
</dbReference>
<dbReference type="GO" id="GO:0140078">
    <property type="term" value="F:class I DNA-(apurinic or apyrimidinic site) endonuclease activity"/>
    <property type="evidence" value="ECO:0007669"/>
    <property type="project" value="UniProtKB-EC"/>
</dbReference>
<keyword evidence="7" id="KW-0863">Zinc-finger</keyword>
<comment type="catalytic activity">
    <reaction evidence="1">
        <text>Hydrolysis of DNA containing ring-opened 7-methylguanine residues, releasing 2,6-diamino-4-hydroxy-5-(N-methyl)formamidopyrimidine.</text>
        <dbReference type="EC" id="3.2.2.23"/>
    </reaction>
</comment>
<dbReference type="PROSITE" id="PS51066">
    <property type="entry name" value="ZF_FPG_2"/>
    <property type="match status" value="1"/>
</dbReference>
<evidence type="ECO:0000256" key="7">
    <source>
        <dbReference type="ARBA" id="ARBA00022771"/>
    </source>
</evidence>
<sequence length="285" mass="32040">MPELPEVETVRLGLERSIVGKKITGIEVFHSRATNPKSIAPLDSLTGSKILSVNRRGKFLWMQLNRPEVLLAHLGMSGQFLVREKRSAPEKHLRVRINLNSKDFEVRFIDQRTFGWLSVDQSNAGIPNSAAHIALDIFDPNFNRESVKRDLLNRKTEIKRALLNQEIMSGVGNIYADESLWLAKIHPERECSGLTNGELDRLLDSAAAVMRAALKVGGTSFDEQYKNVNGESGYFDIELSAYGQDGEPCSRCGSEIRRIAFANRSSHFCPKCQVKQESKRGIKRK</sequence>
<organism evidence="18">
    <name type="scientific">freshwater metagenome</name>
    <dbReference type="NCBI Taxonomy" id="449393"/>
    <lineage>
        <taxon>unclassified sequences</taxon>
        <taxon>metagenomes</taxon>
        <taxon>ecological metagenomes</taxon>
    </lineage>
</organism>
<feature type="domain" description="FPG-type" evidence="16">
    <location>
        <begin position="240"/>
        <end position="274"/>
    </location>
</feature>
<proteinExistence type="inferred from homology"/>
<dbReference type="InterPro" id="IPR015886">
    <property type="entry name" value="H2TH_FPG"/>
</dbReference>
<dbReference type="PROSITE" id="PS51068">
    <property type="entry name" value="FPG_CAT"/>
    <property type="match status" value="1"/>
</dbReference>
<evidence type="ECO:0000313" key="18">
    <source>
        <dbReference type="EMBL" id="CAB4791183.1"/>
    </source>
</evidence>
<accession>A0A6J6X5V2</accession>
<comment type="catalytic activity">
    <reaction evidence="15">
        <text>2'-deoxyribonucleotide-(2'-deoxyribose 5'-phosphate)-2'-deoxyribonucleotide-DNA = a 3'-end 2'-deoxyribonucleotide-(2,3-dehydro-2,3-deoxyribose 5'-phosphate)-DNA + a 5'-end 5'-phospho-2'-deoxyribonucleoside-DNA + H(+)</text>
        <dbReference type="Rhea" id="RHEA:66592"/>
        <dbReference type="Rhea" id="RHEA-COMP:13180"/>
        <dbReference type="Rhea" id="RHEA-COMP:16897"/>
        <dbReference type="Rhea" id="RHEA-COMP:17067"/>
        <dbReference type="ChEBI" id="CHEBI:15378"/>
        <dbReference type="ChEBI" id="CHEBI:136412"/>
        <dbReference type="ChEBI" id="CHEBI:157695"/>
        <dbReference type="ChEBI" id="CHEBI:167181"/>
        <dbReference type="EC" id="4.2.99.18"/>
    </reaction>
</comment>
<dbReference type="InterPro" id="IPR012319">
    <property type="entry name" value="FPG_cat"/>
</dbReference>
<dbReference type="FunFam" id="1.10.8.50:FF:000003">
    <property type="entry name" value="Formamidopyrimidine-DNA glycosylase"/>
    <property type="match status" value="1"/>
</dbReference>
<dbReference type="Pfam" id="PF06827">
    <property type="entry name" value="zf-FPG_IleRS"/>
    <property type="match status" value="1"/>
</dbReference>
<dbReference type="SUPFAM" id="SSF81624">
    <property type="entry name" value="N-terminal domain of MutM-like DNA repair proteins"/>
    <property type="match status" value="1"/>
</dbReference>